<keyword evidence="2" id="KW-0472">Membrane</keyword>
<dbReference type="Pfam" id="PF13559">
    <property type="entry name" value="DUF4129"/>
    <property type="match status" value="1"/>
</dbReference>
<dbReference type="EMBL" id="AOIM01000035">
    <property type="protein sequence ID" value="ELY90388.1"/>
    <property type="molecule type" value="Genomic_DNA"/>
</dbReference>
<reference evidence="4 5" key="1">
    <citation type="journal article" date="2014" name="PLoS Genet.">
        <title>Phylogenetically driven sequencing of extremely halophilic archaea reveals strategies for static and dynamic osmo-response.</title>
        <authorList>
            <person name="Becker E.A."/>
            <person name="Seitzer P.M."/>
            <person name="Tritt A."/>
            <person name="Larsen D."/>
            <person name="Krusor M."/>
            <person name="Yao A.I."/>
            <person name="Wu D."/>
            <person name="Madern D."/>
            <person name="Eisen J.A."/>
            <person name="Darling A.E."/>
            <person name="Facciotti M.T."/>
        </authorList>
    </citation>
    <scope>NUCLEOTIDE SEQUENCE [LARGE SCALE GENOMIC DNA]</scope>
    <source>
        <strain evidence="4 5">JCM 10989</strain>
    </source>
</reference>
<feature type="region of interest" description="Disordered" evidence="1">
    <location>
        <begin position="427"/>
        <end position="477"/>
    </location>
</feature>
<protein>
    <recommendedName>
        <fullName evidence="3">Protein-glutamine gamma-glutamyltransferase-like C-terminal domain-containing protein</fullName>
    </recommendedName>
</protein>
<organism evidence="4 5">
    <name type="scientific">Natrialba hulunbeirensis JCM 10989</name>
    <dbReference type="NCBI Taxonomy" id="1227493"/>
    <lineage>
        <taxon>Archaea</taxon>
        <taxon>Methanobacteriati</taxon>
        <taxon>Methanobacteriota</taxon>
        <taxon>Stenosarchaea group</taxon>
        <taxon>Halobacteria</taxon>
        <taxon>Halobacteriales</taxon>
        <taxon>Natrialbaceae</taxon>
        <taxon>Natrialba</taxon>
    </lineage>
</organism>
<feature type="compositionally biased region" description="Acidic residues" evidence="1">
    <location>
        <begin position="66"/>
        <end position="77"/>
    </location>
</feature>
<dbReference type="STRING" id="1227493.C483_12788"/>
<dbReference type="PATRIC" id="fig|1227493.4.peg.2560"/>
<keyword evidence="2" id="KW-1133">Transmembrane helix</keyword>
<keyword evidence="5" id="KW-1185">Reference proteome</keyword>
<proteinExistence type="predicted"/>
<feature type="domain" description="Protein-glutamine gamma-glutamyltransferase-like C-terminal" evidence="3">
    <location>
        <begin position="481"/>
        <end position="547"/>
    </location>
</feature>
<keyword evidence="2" id="KW-0812">Transmembrane</keyword>
<dbReference type="Proteomes" id="UP000011519">
    <property type="component" value="Unassembled WGS sequence"/>
</dbReference>
<sequence length="590" mass="61788">MSDARRLLFVAGCLVCLLAAASALPAADPRLDAPGSEESVTTTGSWDTLAESTDPIELITNTSEAGETESDERDDEGPTAPIELDGAPEPGSQLTVRIADADHITDRTVEVDGVEAGETDHNGQVDVSVPYAEEMTVGVVETNQSKTVDIETDVTIEPAPGAAPNRDLEIAAAVGSTSVANGTVYHDGERIGTTAENGMTTVALPDTAGPTTVRVERGPVSGERTIDVQEPTVEFASPLLLPGMPAPVQVSAEGTGVPNASVAVDSGDSATTGADGTARVRLPFDDEATVTSTVGAETATASVDDLYLRLTTLVVIVPGFVLGAVVTYVRVVPSRHKHNRQQLSALFVGLAGVFDDLATVAGRLSHSLRNASWPRMSPASNRLLSRPRLGLTLPRLVPSLPSAPPVGRLLSSVWLLDWGGSSDRNRRLGSILSRDSDTDTDTDTDDDRTADDHTDAESAAGTGSLYSEEPLEPRSPRSEVRAIWHAVLDRLGVHNRETQTPGEVTRDALDRGYPSVSMRRLATVFRELEYGDREPSADRVLSARAAAANVMESEPDETAGSAASAASAASADTAEADETENANESGGEGQ</sequence>
<name>L9ZZ28_9EURY</name>
<feature type="transmembrane region" description="Helical" evidence="2">
    <location>
        <begin position="306"/>
        <end position="331"/>
    </location>
</feature>
<feature type="compositionally biased region" description="Acidic residues" evidence="1">
    <location>
        <begin position="438"/>
        <end position="449"/>
    </location>
</feature>
<evidence type="ECO:0000256" key="2">
    <source>
        <dbReference type="SAM" id="Phobius"/>
    </source>
</evidence>
<evidence type="ECO:0000259" key="3">
    <source>
        <dbReference type="Pfam" id="PF13559"/>
    </source>
</evidence>
<comment type="caution">
    <text evidence="4">The sequence shown here is derived from an EMBL/GenBank/DDBJ whole genome shotgun (WGS) entry which is preliminary data.</text>
</comment>
<dbReference type="InterPro" id="IPR025403">
    <property type="entry name" value="TgpA-like_C"/>
</dbReference>
<evidence type="ECO:0000313" key="5">
    <source>
        <dbReference type="Proteomes" id="UP000011519"/>
    </source>
</evidence>
<feature type="region of interest" description="Disordered" evidence="1">
    <location>
        <begin position="27"/>
        <end position="91"/>
    </location>
</feature>
<gene>
    <name evidence="4" type="ORF">C483_12788</name>
</gene>
<dbReference type="AlphaFoldDB" id="L9ZZ28"/>
<evidence type="ECO:0000313" key="4">
    <source>
        <dbReference type="EMBL" id="ELY90388.1"/>
    </source>
</evidence>
<accession>L9ZZ28</accession>
<dbReference type="RefSeq" id="WP_006653733.1">
    <property type="nucleotide sequence ID" value="NZ_AOIM01000035.1"/>
</dbReference>
<evidence type="ECO:0000256" key="1">
    <source>
        <dbReference type="SAM" id="MobiDB-lite"/>
    </source>
</evidence>
<feature type="compositionally biased region" description="Low complexity" evidence="1">
    <location>
        <begin position="558"/>
        <end position="573"/>
    </location>
</feature>
<feature type="region of interest" description="Disordered" evidence="1">
    <location>
        <begin position="548"/>
        <end position="590"/>
    </location>
</feature>
<dbReference type="OrthoDB" id="206550at2157"/>